<protein>
    <submittedName>
        <fullName evidence="1">Uncharacterized protein</fullName>
    </submittedName>
</protein>
<feature type="non-terminal residue" evidence="1">
    <location>
        <position position="1"/>
    </location>
</feature>
<feature type="non-terminal residue" evidence="1">
    <location>
        <position position="400"/>
    </location>
</feature>
<dbReference type="AlphaFoldDB" id="A0A0H5QM44"/>
<name>A0A0H5QM44_9EUKA</name>
<proteinExistence type="predicted"/>
<accession>A0A0H5QM44</accession>
<reference evidence="1" key="1">
    <citation type="submission" date="2015-04" db="EMBL/GenBank/DDBJ databases">
        <title>The genome sequence of the plant pathogenic Rhizarian Plasmodiophora brassicae reveals insights in its biotrophic life cycle and the origin of chitin synthesis.</title>
        <authorList>
            <person name="Schwelm A."/>
            <person name="Fogelqvist J."/>
            <person name="Knaust A."/>
            <person name="Julke S."/>
            <person name="Lilja T."/>
            <person name="Dhandapani V."/>
            <person name="Bonilla-Rosso G."/>
            <person name="Karlsson M."/>
            <person name="Shevchenko A."/>
            <person name="Choi S.R."/>
            <person name="Kim H.G."/>
            <person name="Park J.Y."/>
            <person name="Lim Y.P."/>
            <person name="Ludwig-Muller J."/>
            <person name="Dixelius C."/>
        </authorList>
    </citation>
    <scope>NUCLEOTIDE SEQUENCE</scope>
    <source>
        <tissue evidence="1">Potato root galls</tissue>
    </source>
</reference>
<dbReference type="EMBL" id="HACM01002636">
    <property type="protein sequence ID" value="CRZ03078.1"/>
    <property type="molecule type" value="Transcribed_RNA"/>
</dbReference>
<evidence type="ECO:0000313" key="1">
    <source>
        <dbReference type="EMBL" id="CRZ03078.1"/>
    </source>
</evidence>
<sequence length="400" mass="44108">STTNDGPKLTVSLKLIPSAIEEPTGKGSGKAIKGKSVVAAPVGKPPISGTKASAVAAEETEDPAAIQQIEWMKTMISTNVLEGWSATVQADNLKLMSPDYIDNGAFDVFKRSAIWTESEPEPGVFAKISRIDGHLSSMWAKPNSKNQLVVTISGVEHILVNCSRAVSSMFTHLPRWICIRNCETLLLAALFLCEDGPVIPIHSSELMLDYAILTAAHRLWLAYNFVLVHQHPQASSLVDSIREIHLEDRETADIYCKWVSYRAVDPCGISFRLAVIARHLRVLPNDVPDSLPADFFEYRNRCSSIPGSYCLLESDLTIILSSLGCNSNYGSFQGAAPIIDNWSLVARCIYRNPRCMHGRRWNIALQASHSILVTDSINLADGDCISFCDKFWSQWSISNN</sequence>
<organism evidence="1">
    <name type="scientific">Spongospora subterranea</name>
    <dbReference type="NCBI Taxonomy" id="70186"/>
    <lineage>
        <taxon>Eukaryota</taxon>
        <taxon>Sar</taxon>
        <taxon>Rhizaria</taxon>
        <taxon>Endomyxa</taxon>
        <taxon>Phytomyxea</taxon>
        <taxon>Plasmodiophorida</taxon>
        <taxon>Plasmodiophoridae</taxon>
        <taxon>Spongospora</taxon>
    </lineage>
</organism>